<accession>E9EG40</accession>
<dbReference type="HOGENOM" id="CLU_002714_1_0_1"/>
<sequence>MASFRKGYGLPTRPSDGDRAQRSEDDILHGSVPRRINPTWQSDASVPRSARQANSLPKIATRLPQPYSTRGSVLPRPSSRSASDMQVETSSASSRKSSETSRSHNQTTSGSSSSGRSMDATSRIRQVSYKRPKLSPPRDFGSPHKESGSASSSASAKLLQGASNRRPVMQYDREITASPVEMQIAGAGEVGTSLAQPPVIYPELDRYRDFQRPENALDRPEFDVPHRLATHDLPPPTPLSQLFSGGSSQISAASESPSTKFSESPGPGPYSRDTTPTSMSSQSPVFVAPSRVGIPHRSGRQHSVSTTRPPVTRRRAGSFPDETAIDPHGLASVRESLTSSSSNSTVKEGDRGTRKEKAKTRHLSPPPPSPPPRKSSQKFCKPKEGNEVSMPAKPNISEPSEIPVEKKPHSRTCSEASSSPLQTGPPARPSRHNTPDMKSELFGPVPVIQSNLVSTVRTPERRGSDALGTTSLPGSTTSIPQAHRNAPSSKFSLGNEGFLSLSRSQPSFDKLKGQMTEPNLSGQTTQSRARSSSRSRFPFFGRKKTASETSKKDDRPDKKNTSRKGPAAGTGHEGYGRLGAIRRRSGSGSVLPHGLTDPVFADSFFATRMNPVIISGGEVVENRNASAELSRSETNQSTPGRPSIDSKNSSEGSLTSRNESGSGLRPSALPRFQTSSPRQPHGGFGSDEVGMESTLAFRRSVQRLRSSPYNPIRLPEPLKTSGHISPSPLTSLDTSLLSDESHAELTRDLSQQSEGLHPLRKKLKKKTRSPRIWNLFSRSQSQSNTKKTQSNENIQATVKAVDKRPVAFYTIMDNVEQDENGPMDVQEALRQAEVYEKIPNVESVENYKESVVQSSRRLVTDFPPQTSWQASSDSHSSTTISSSCGAEPASQTATSGMNNNQRPSRLQQVGRIPQVIKQRKENVSPQSFSRPFRASLQYPSINTAEIYDPESIATGPTPPKPSTPVPALPGKGLALESGTNSASYSNSISKTSPEIGQPGREFLSFSPRKNSDGTICTSSTSSGGANPFSMSATAVIPKPEDPPAEDEIWDEYDDLLGDEVMKGSRSATSSKSVPFHLETYQQKLVKGKELDFPTVSVDSRKVSTYSRAPTHSSSHSADMTERIRAAFHPKISPTSLGTPGTRTGDVRADKPADSEGSLTSKRDSSSSCRTTSSDGTSSSSNDGSPLAQVNLRVGSMTVSKWLTFGHVLFSDVRHKLTPVKSSSKQYSVLVIDGLGNDDWSFYAAETYPDASFFNLSPRAPLPTELENSSTGFPLSPANHHQVQYTSHLEKFPFAPQSFDAVVYRFPIAASEAHYRNILNEARRVLRPEGYIELSILDSDLNNMGNRGRRMIRQLKERIQQNAPDTTFASASDLTVRLLAKAGFSNIKAARVGVPVTSSITRSSNHMSESKRGSDKTKKNHPSLAEMMRDNSPLADANITKIVTRVGRWWYTRCYENASGVSSDGSIWNDKILLSECEQLGTSLKLMVCCARAPERIASF</sequence>
<feature type="compositionally biased region" description="Low complexity" evidence="1">
    <location>
        <begin position="467"/>
        <end position="478"/>
    </location>
</feature>
<gene>
    <name evidence="3" type="ORF">MAC_08838</name>
</gene>
<dbReference type="Pfam" id="PF08241">
    <property type="entry name" value="Methyltransf_11"/>
    <property type="match status" value="1"/>
</dbReference>
<feature type="region of interest" description="Disordered" evidence="1">
    <location>
        <begin position="205"/>
        <end position="597"/>
    </location>
</feature>
<reference evidence="3 4" key="1">
    <citation type="journal article" date="2011" name="PLoS Genet.">
        <title>Genome sequencing and comparative transcriptomics of the model entomopathogenic fungi Metarhizium anisopliae and M. acridum.</title>
        <authorList>
            <person name="Gao Q."/>
            <person name="Jin K."/>
            <person name="Ying S.H."/>
            <person name="Zhang Y."/>
            <person name="Xiao G."/>
            <person name="Shang Y."/>
            <person name="Duan Z."/>
            <person name="Hu X."/>
            <person name="Xie X.Q."/>
            <person name="Zhou G."/>
            <person name="Peng G."/>
            <person name="Luo Z."/>
            <person name="Huang W."/>
            <person name="Wang B."/>
            <person name="Fang W."/>
            <person name="Wang S."/>
            <person name="Zhong Y."/>
            <person name="Ma L.J."/>
            <person name="St Leger R.J."/>
            <person name="Zhao G.P."/>
            <person name="Pei Y."/>
            <person name="Feng M.G."/>
            <person name="Xia Y."/>
            <person name="Wang C."/>
        </authorList>
    </citation>
    <scope>NUCLEOTIDE SEQUENCE [LARGE SCALE GENOMIC DNA]</scope>
    <source>
        <strain evidence="3 4">CQMa 102</strain>
    </source>
</reference>
<feature type="compositionally biased region" description="Polar residues" evidence="1">
    <location>
        <begin position="448"/>
        <end position="457"/>
    </location>
</feature>
<feature type="compositionally biased region" description="Polar residues" evidence="1">
    <location>
        <begin position="624"/>
        <end position="661"/>
    </location>
</feature>
<feature type="compositionally biased region" description="Low complexity" evidence="1">
    <location>
        <begin position="148"/>
        <end position="163"/>
    </location>
</feature>
<evidence type="ECO:0000313" key="3">
    <source>
        <dbReference type="EMBL" id="EFY85123.1"/>
    </source>
</evidence>
<feature type="compositionally biased region" description="Polar residues" evidence="1">
    <location>
        <begin position="1132"/>
        <end position="1141"/>
    </location>
</feature>
<feature type="compositionally biased region" description="Polar residues" evidence="1">
    <location>
        <begin position="272"/>
        <end position="284"/>
    </location>
</feature>
<dbReference type="InterPro" id="IPR029063">
    <property type="entry name" value="SAM-dependent_MTases_sf"/>
</dbReference>
<feature type="compositionally biased region" description="Polar residues" evidence="1">
    <location>
        <begin position="78"/>
        <end position="87"/>
    </location>
</feature>
<dbReference type="SUPFAM" id="SSF53335">
    <property type="entry name" value="S-adenosyl-L-methionine-dependent methyltransferases"/>
    <property type="match status" value="1"/>
</dbReference>
<feature type="compositionally biased region" description="Basic and acidic residues" evidence="1">
    <location>
        <begin position="545"/>
        <end position="560"/>
    </location>
</feature>
<feature type="compositionally biased region" description="Basic and acidic residues" evidence="1">
    <location>
        <begin position="205"/>
        <end position="230"/>
    </location>
</feature>
<feature type="region of interest" description="Disordered" evidence="1">
    <location>
        <begin position="624"/>
        <end position="691"/>
    </location>
</feature>
<feature type="compositionally biased region" description="Basic residues" evidence="1">
    <location>
        <begin position="758"/>
        <end position="768"/>
    </location>
</feature>
<feature type="domain" description="Methyltransferase type 11" evidence="2">
    <location>
        <begin position="1284"/>
        <end position="1331"/>
    </location>
</feature>
<feature type="compositionally biased region" description="Low complexity" evidence="1">
    <location>
        <begin position="1165"/>
        <end position="1184"/>
    </location>
</feature>
<dbReference type="eggNOG" id="ENOG502QVZH">
    <property type="taxonomic scope" value="Eukaryota"/>
</dbReference>
<keyword evidence="4" id="KW-1185">Reference proteome</keyword>
<feature type="compositionally biased region" description="Low complexity" evidence="1">
    <location>
        <begin position="725"/>
        <end position="738"/>
    </location>
</feature>
<feature type="compositionally biased region" description="Polar residues" evidence="1">
    <location>
        <begin position="516"/>
        <end position="526"/>
    </location>
</feature>
<proteinExistence type="predicted"/>
<feature type="compositionally biased region" description="Polar residues" evidence="1">
    <location>
        <begin position="889"/>
        <end position="907"/>
    </location>
</feature>
<evidence type="ECO:0000259" key="2">
    <source>
        <dbReference type="Pfam" id="PF08241"/>
    </source>
</evidence>
<feature type="compositionally biased region" description="Pro residues" evidence="1">
    <location>
        <begin position="364"/>
        <end position="373"/>
    </location>
</feature>
<feature type="region of interest" description="Disordered" evidence="1">
    <location>
        <begin position="863"/>
        <end position="909"/>
    </location>
</feature>
<dbReference type="Proteomes" id="UP000002499">
    <property type="component" value="Unassembled WGS sequence"/>
</dbReference>
<feature type="compositionally biased region" description="Low complexity" evidence="1">
    <location>
        <begin position="1012"/>
        <end position="1024"/>
    </location>
</feature>
<feature type="region of interest" description="Disordered" evidence="1">
    <location>
        <begin position="1398"/>
        <end position="1422"/>
    </location>
</feature>
<dbReference type="GO" id="GO:0008757">
    <property type="term" value="F:S-adenosylmethionine-dependent methyltransferase activity"/>
    <property type="evidence" value="ECO:0007669"/>
    <property type="project" value="InterPro"/>
</dbReference>
<dbReference type="CDD" id="cd02440">
    <property type="entry name" value="AdoMet_MTases"/>
    <property type="match status" value="1"/>
</dbReference>
<protein>
    <recommendedName>
        <fullName evidence="2">Methyltransferase type 11 domain-containing protein</fullName>
    </recommendedName>
</protein>
<feature type="compositionally biased region" description="Basic and acidic residues" evidence="1">
    <location>
        <begin position="1407"/>
        <end position="1416"/>
    </location>
</feature>
<organism evidence="4">
    <name type="scientific">Metarhizium acridum (strain CQMa 102)</name>
    <dbReference type="NCBI Taxonomy" id="655827"/>
    <lineage>
        <taxon>Eukaryota</taxon>
        <taxon>Fungi</taxon>
        <taxon>Dikarya</taxon>
        <taxon>Ascomycota</taxon>
        <taxon>Pezizomycotina</taxon>
        <taxon>Sordariomycetes</taxon>
        <taxon>Hypocreomycetidae</taxon>
        <taxon>Hypocreales</taxon>
        <taxon>Clavicipitaceae</taxon>
        <taxon>Metarhizium</taxon>
    </lineage>
</organism>
<dbReference type="InParanoid" id="E9EG40"/>
<feature type="compositionally biased region" description="Low complexity" evidence="1">
    <location>
        <begin position="244"/>
        <end position="258"/>
    </location>
</feature>
<evidence type="ECO:0000256" key="1">
    <source>
        <dbReference type="SAM" id="MobiDB-lite"/>
    </source>
</evidence>
<feature type="compositionally biased region" description="Polar residues" evidence="1">
    <location>
        <begin position="411"/>
        <end position="422"/>
    </location>
</feature>
<feature type="compositionally biased region" description="Low complexity" evidence="1">
    <location>
        <begin position="103"/>
        <end position="123"/>
    </location>
</feature>
<feature type="compositionally biased region" description="Low complexity" evidence="1">
    <location>
        <begin position="866"/>
        <end position="883"/>
    </location>
</feature>
<feature type="compositionally biased region" description="Basic and acidic residues" evidence="1">
    <location>
        <begin position="1144"/>
        <end position="1153"/>
    </location>
</feature>
<dbReference type="InterPro" id="IPR013216">
    <property type="entry name" value="Methyltransf_11"/>
</dbReference>
<feature type="compositionally biased region" description="Basic and acidic residues" evidence="1">
    <location>
        <begin position="15"/>
        <end position="28"/>
    </location>
</feature>
<feature type="compositionally biased region" description="Low complexity" evidence="1">
    <location>
        <begin position="527"/>
        <end position="536"/>
    </location>
</feature>
<dbReference type="Gene3D" id="3.40.50.150">
    <property type="entry name" value="Vaccinia Virus protein VP39"/>
    <property type="match status" value="1"/>
</dbReference>
<feature type="region of interest" description="Disordered" evidence="1">
    <location>
        <begin position="976"/>
        <end position="1028"/>
    </location>
</feature>
<feature type="compositionally biased region" description="Low complexity" evidence="1">
    <location>
        <begin position="332"/>
        <end position="344"/>
    </location>
</feature>
<feature type="region of interest" description="Disordered" evidence="1">
    <location>
        <begin position="1127"/>
        <end position="1185"/>
    </location>
</feature>
<dbReference type="OrthoDB" id="5382952at2759"/>
<dbReference type="STRING" id="655827.E9EG40"/>
<name>E9EG40_METAQ</name>
<feature type="region of interest" description="Disordered" evidence="1">
    <location>
        <begin position="1"/>
        <end position="168"/>
    </location>
</feature>
<evidence type="ECO:0000313" key="4">
    <source>
        <dbReference type="Proteomes" id="UP000002499"/>
    </source>
</evidence>
<dbReference type="OMA" id="QVGRIPQ"/>
<feature type="compositionally biased region" description="Polar residues" evidence="1">
    <location>
        <begin position="977"/>
        <end position="994"/>
    </location>
</feature>
<dbReference type="EMBL" id="GL698589">
    <property type="protein sequence ID" value="EFY85123.1"/>
    <property type="molecule type" value="Genomic_DNA"/>
</dbReference>
<feature type="region of interest" description="Disordered" evidence="1">
    <location>
        <begin position="708"/>
        <end position="768"/>
    </location>
</feature>